<evidence type="ECO:0008006" key="4">
    <source>
        <dbReference type="Google" id="ProtNLM"/>
    </source>
</evidence>
<gene>
    <name evidence="2" type="ORF">BKG61_12420</name>
</gene>
<dbReference type="EMBL" id="MLHV01000009">
    <property type="protein sequence ID" value="OHU00813.1"/>
    <property type="molecule type" value="Genomic_DNA"/>
</dbReference>
<dbReference type="RefSeq" id="WP_070945000.1">
    <property type="nucleotide sequence ID" value="NZ_MLCL01000024.1"/>
</dbReference>
<dbReference type="Proteomes" id="UP000179636">
    <property type="component" value="Unassembled WGS sequence"/>
</dbReference>
<reference evidence="2 3" key="1">
    <citation type="submission" date="2016-10" db="EMBL/GenBank/DDBJ databases">
        <title>Evaluation of Human, Animal and Environmental Mycobacterium chelonae Isolates by Core Genome Phylogenomic Analysis, Targeted Gene Comparison, and Anti-microbial Susceptibility Patterns: A Tale of Mistaken Identities.</title>
        <authorList>
            <person name="Fogelson S.B."/>
            <person name="Camus A.C."/>
            <person name="Lorenz W."/>
            <person name="Vasireddy R."/>
            <person name="Vasireddy S."/>
            <person name="Smith T."/>
            <person name="Brown-Elliott B.A."/>
            <person name="Wallace R.J.Jr."/>
            <person name="Hasan N.A."/>
            <person name="Reischl U."/>
            <person name="Sanchez S."/>
        </authorList>
    </citation>
    <scope>NUCLEOTIDE SEQUENCE [LARGE SCALE GENOMIC DNA]</scope>
    <source>
        <strain evidence="2 3">24999</strain>
    </source>
</reference>
<keyword evidence="3" id="KW-1185">Reference proteome</keyword>
<name>A0A1S1K1N6_9MYCO</name>
<comment type="caution">
    <text evidence="2">The sequence shown here is derived from an EMBL/GenBank/DDBJ whole genome shotgun (WGS) entry which is preliminary data.</text>
</comment>
<dbReference type="STRING" id="1908205.BKG60_06375"/>
<sequence>MATDATPPWGPESCSLPTGEQPARVAEFDRLFADSVLRSARLSATRLDLVLPSAAEATARDLADREAGCCSFFTFDFAGAGTDVVMSISVPQAQVEVLDALTDRVDAVLAGRAPS</sequence>
<evidence type="ECO:0000313" key="2">
    <source>
        <dbReference type="EMBL" id="OHU00813.1"/>
    </source>
</evidence>
<proteinExistence type="predicted"/>
<dbReference type="AlphaFoldDB" id="A0A1S1K1N6"/>
<protein>
    <recommendedName>
        <fullName evidence="4">Arsenate reductase</fullName>
    </recommendedName>
</protein>
<organism evidence="2 3">
    <name type="scientific">Mycobacterium syngnathidarum</name>
    <dbReference type="NCBI Taxonomy" id="1908205"/>
    <lineage>
        <taxon>Bacteria</taxon>
        <taxon>Bacillati</taxon>
        <taxon>Actinomycetota</taxon>
        <taxon>Actinomycetes</taxon>
        <taxon>Mycobacteriales</taxon>
        <taxon>Mycobacteriaceae</taxon>
        <taxon>Mycobacterium</taxon>
    </lineage>
</organism>
<feature type="region of interest" description="Disordered" evidence="1">
    <location>
        <begin position="1"/>
        <end position="20"/>
    </location>
</feature>
<evidence type="ECO:0000313" key="3">
    <source>
        <dbReference type="Proteomes" id="UP000179636"/>
    </source>
</evidence>
<dbReference type="OrthoDB" id="8421706at2"/>
<evidence type="ECO:0000256" key="1">
    <source>
        <dbReference type="SAM" id="MobiDB-lite"/>
    </source>
</evidence>
<accession>A0A1Q9WER4</accession>
<accession>A0A1S1K1N6</accession>